<evidence type="ECO:0000313" key="1">
    <source>
        <dbReference type="EMBL" id="RDR25272.1"/>
    </source>
</evidence>
<gene>
    <name evidence="1" type="ORF">C4A13_02632</name>
</gene>
<sequence>MEITDILVNPDNYDQFNISTQSVDFGCATVSAWLLNGKQLDKCLDAHMTVNSFLAEKTHWQDAGGKYAGWLESMGFEYQSDEGWWSLIAVTPETIECFVKYSNDDDYKHQVDSAIERYKRKSFNHEISSVLDFIEVFK</sequence>
<name>A0A370V5C9_9ESCH</name>
<dbReference type="RefSeq" id="WP_115439940.1">
    <property type="nucleotide sequence ID" value="NZ_QONN01000163.1"/>
</dbReference>
<reference evidence="1 2" key="1">
    <citation type="submission" date="2018-06" db="EMBL/GenBank/DDBJ databases">
        <title>Recombination Drives Gene Content and Phenotype Evolution in Wild Type E. coli Strains.</title>
        <authorList>
            <person name="Field C.M."/>
            <person name="Silander O.K."/>
            <person name="Van Nimwegen E."/>
        </authorList>
    </citation>
    <scope>NUCLEOTIDE SEQUENCE [LARGE SCALE GENOMIC DNA]</scope>
    <source>
        <strain evidence="1 2">SC344</strain>
    </source>
</reference>
<comment type="caution">
    <text evidence="1">The sequence shown here is derived from an EMBL/GenBank/DDBJ whole genome shotgun (WGS) entry which is preliminary data.</text>
</comment>
<evidence type="ECO:0000313" key="2">
    <source>
        <dbReference type="Proteomes" id="UP000254454"/>
    </source>
</evidence>
<dbReference type="Proteomes" id="UP000254454">
    <property type="component" value="Unassembled WGS sequence"/>
</dbReference>
<organism evidence="1 2">
    <name type="scientific">Escherichia marmotae</name>
    <dbReference type="NCBI Taxonomy" id="1499973"/>
    <lineage>
        <taxon>Bacteria</taxon>
        <taxon>Pseudomonadati</taxon>
        <taxon>Pseudomonadota</taxon>
        <taxon>Gammaproteobacteria</taxon>
        <taxon>Enterobacterales</taxon>
        <taxon>Enterobacteriaceae</taxon>
        <taxon>Escherichia</taxon>
    </lineage>
</organism>
<dbReference type="AlphaFoldDB" id="A0A370V5C9"/>
<proteinExistence type="predicted"/>
<dbReference type="EMBL" id="QONO01000138">
    <property type="protein sequence ID" value="RDR25272.1"/>
    <property type="molecule type" value="Genomic_DNA"/>
</dbReference>
<protein>
    <submittedName>
        <fullName evidence="1">Uncharacterized protein</fullName>
    </submittedName>
</protein>
<accession>A0A370V5C9</accession>